<organism evidence="1 2">
    <name type="scientific">Mycolicibacterium neoaurum</name>
    <name type="common">Mycobacterium neoaurum</name>
    <dbReference type="NCBI Taxonomy" id="1795"/>
    <lineage>
        <taxon>Bacteria</taxon>
        <taxon>Bacillati</taxon>
        <taxon>Actinomycetota</taxon>
        <taxon>Actinomycetes</taxon>
        <taxon>Mycobacteriales</taxon>
        <taxon>Mycobacteriaceae</taxon>
        <taxon>Mycolicibacterium</taxon>
    </lineage>
</organism>
<dbReference type="AlphaFoldDB" id="A0AAV2WMX5"/>
<dbReference type="EMBL" id="LK021339">
    <property type="protein sequence ID" value="CDQ45604.1"/>
    <property type="molecule type" value="Genomic_DNA"/>
</dbReference>
<dbReference type="Proteomes" id="UP000028864">
    <property type="component" value="Unassembled WGS sequence"/>
</dbReference>
<sequence length="188" mass="20839">MTPTVRPDLVLSHAVVTADVDAPFDDIDIAQWLKTLPTHEYQRCAPGDHKAAGYTVDDDGTPMSINVEMIGTGLVVQQYRYEVTQALYCKMVSLSDILTPAGWTTTQVIWELRMERLDNGRCRYTNTVTSHPTEDFLSFIAAQGQSFADAAAARQEASGAHCRVETPRYADSIARWATSRRRGSVGVR</sequence>
<accession>A0AAV2WMX5</accession>
<dbReference type="RefSeq" id="WP_030136338.1">
    <property type="nucleotide sequence ID" value="NZ_LK021339.1"/>
</dbReference>
<evidence type="ECO:0008006" key="3">
    <source>
        <dbReference type="Google" id="ProtNLM"/>
    </source>
</evidence>
<protein>
    <recommendedName>
        <fullName evidence="3">Polyketide cyclase / dehydrase and lipid transport</fullName>
    </recommendedName>
</protein>
<proteinExistence type="predicted"/>
<reference evidence="1" key="2">
    <citation type="submission" date="2015-09" db="EMBL/GenBank/DDBJ databases">
        <title>Draft genome sequence of Mycobacterium neoaurum DSM 44074.</title>
        <authorList>
            <person name="Croce O."/>
            <person name="Robert C."/>
            <person name="Raoult D."/>
            <person name="Drancourt M."/>
        </authorList>
    </citation>
    <scope>NUCLEOTIDE SEQUENCE</scope>
    <source>
        <strain evidence="1">DSM 44074</strain>
    </source>
</reference>
<evidence type="ECO:0000313" key="2">
    <source>
        <dbReference type="Proteomes" id="UP000028864"/>
    </source>
</evidence>
<name>A0AAV2WMX5_MYCNE</name>
<gene>
    <name evidence="1" type="ORF">BN1047_03503</name>
</gene>
<reference evidence="1" key="1">
    <citation type="submission" date="2014-05" db="EMBL/GenBank/DDBJ databases">
        <authorList>
            <person name="Urmite Genomes"/>
        </authorList>
    </citation>
    <scope>NUCLEOTIDE SEQUENCE</scope>
    <source>
        <strain evidence="1">DSM 44074</strain>
    </source>
</reference>
<evidence type="ECO:0000313" key="1">
    <source>
        <dbReference type="EMBL" id="CDQ45604.1"/>
    </source>
</evidence>